<dbReference type="EMBL" id="CP045483">
    <property type="protein sequence ID" value="QGR19552.1"/>
    <property type="molecule type" value="Genomic_DNA"/>
</dbReference>
<evidence type="ECO:0000313" key="1">
    <source>
        <dbReference type="EMBL" id="QGR19552.1"/>
    </source>
</evidence>
<dbReference type="GeneID" id="42798567"/>
<dbReference type="KEGG" id="sazo:D1868_05815"/>
<dbReference type="Proteomes" id="UP000423396">
    <property type="component" value="Chromosome"/>
</dbReference>
<accession>A0A650CPH8</accession>
<protein>
    <submittedName>
        <fullName evidence="1">DUF4898 domain-containing protein</fullName>
    </submittedName>
</protein>
<sequence length="96" mass="11219">MPIEPLSGENKRMLMVFGINYDDLSVRRILVRLIGDYQKFFRNIIPENAEEIILFTSPRINGEEIMMSLNNSFKEIPIFLIHSDSLSEDEIIVMTR</sequence>
<organism evidence="1 2">
    <name type="scientific">Stygiolobus azoricus</name>
    <dbReference type="NCBI Taxonomy" id="41675"/>
    <lineage>
        <taxon>Archaea</taxon>
        <taxon>Thermoproteota</taxon>
        <taxon>Thermoprotei</taxon>
        <taxon>Sulfolobales</taxon>
        <taxon>Sulfolobaceae</taxon>
        <taxon>Stygiolobus</taxon>
    </lineage>
</organism>
<dbReference type="RefSeq" id="WP_156006436.1">
    <property type="nucleotide sequence ID" value="NZ_CP045483.1"/>
</dbReference>
<evidence type="ECO:0000313" key="2">
    <source>
        <dbReference type="Proteomes" id="UP000423396"/>
    </source>
</evidence>
<keyword evidence="2" id="KW-1185">Reference proteome</keyword>
<proteinExistence type="predicted"/>
<dbReference type="OrthoDB" id="37302at2157"/>
<dbReference type="Pfam" id="PF16239">
    <property type="entry name" value="DUF4898"/>
    <property type="match status" value="1"/>
</dbReference>
<dbReference type="AlphaFoldDB" id="A0A650CPH8"/>
<gene>
    <name evidence="1" type="ORF">D1868_05815</name>
</gene>
<dbReference type="InterPro" id="IPR032603">
    <property type="entry name" value="DUF4898"/>
</dbReference>
<name>A0A650CPH8_9CREN</name>
<reference evidence="1 2" key="1">
    <citation type="submission" date="2019-10" db="EMBL/GenBank/DDBJ databases">
        <title>Genome Sequences from Six Type Strain Members of the Archaeal Family Sulfolobaceae: Acidianus ambivalens, Acidianus infernus, Metallosphaera prunae, Stygiolobus azoricus, Sulfolobus metallicus, and Sulfurisphaera ohwakuensis.</title>
        <authorList>
            <person name="Counts J.A."/>
            <person name="Kelly R.M."/>
        </authorList>
    </citation>
    <scope>NUCLEOTIDE SEQUENCE [LARGE SCALE GENOMIC DNA]</scope>
    <source>
        <strain evidence="1 2">FC6</strain>
    </source>
</reference>